<evidence type="ECO:0000313" key="3">
    <source>
        <dbReference type="EMBL" id="SGY57599.1"/>
    </source>
</evidence>
<evidence type="ECO:0000256" key="1">
    <source>
        <dbReference type="SAM" id="MobiDB-lite"/>
    </source>
</evidence>
<dbReference type="EMBL" id="FQNC01000044">
    <property type="protein sequence ID" value="SGY57599.1"/>
    <property type="molecule type" value="Genomic_DNA"/>
</dbReference>
<name>A0A2X0P8U4_9BASI</name>
<dbReference type="InterPro" id="IPR041078">
    <property type="entry name" value="Plavaka"/>
</dbReference>
<dbReference type="EMBL" id="FQNC01000044">
    <property type="protein sequence ID" value="SGY57507.1"/>
    <property type="molecule type" value="Genomic_DNA"/>
</dbReference>
<protein>
    <submittedName>
        <fullName evidence="2">BQ5605_C006g04282 protein</fullName>
    </submittedName>
    <submittedName>
        <fullName evidence="3">BQ5605_C006g04289 protein</fullName>
    </submittedName>
</protein>
<organism evidence="2 4">
    <name type="scientific">Microbotryum silenes-dioicae</name>
    <dbReference type="NCBI Taxonomy" id="796604"/>
    <lineage>
        <taxon>Eukaryota</taxon>
        <taxon>Fungi</taxon>
        <taxon>Dikarya</taxon>
        <taxon>Basidiomycota</taxon>
        <taxon>Pucciniomycotina</taxon>
        <taxon>Microbotryomycetes</taxon>
        <taxon>Microbotryales</taxon>
        <taxon>Microbotryaceae</taxon>
        <taxon>Microbotryum</taxon>
    </lineage>
</organism>
<evidence type="ECO:0000313" key="4">
    <source>
        <dbReference type="Proteomes" id="UP000249464"/>
    </source>
</evidence>
<sequence>MHSTERSQSQVRAQKLNDVDSIDSTGPVHATTASSECNVSEPVGLDSVRPTKRATQVKTVHLGERNQRRKFRTETHPQAGWACDAAGNYCEVQTLPPLPHTELHDPTNLYYPFESEFAFEFAKHAQKYRLSESQFNNLIRIHKGVGIDYQYANRDAYRAILDKVPSAKWTTYHEATLKLTAPSLGWPEHLSTLPFLLQSHTFWVLDTAEVLCHLLSSPIFSGHQTYAPQEHFEVCKDGTETQFYSEPHTGTKAWNFQVSARVSDLHDMVQVSNPTSLSGLTQFLQASLDCLRDLGIRINTSHDATALSAGTGTASAHPIYLSLSINAGFLKREDRGGLVLIGFFPKLTRTDKGNDELWRMYCRRVKHCILEQLWQPIKRYLSGRHLFQFADGHHRFARVYFGPTAVDYPDACWLTGVASGNVVCYDRKHSELHLGPGTPRTSTSSASLRAEARQVGGNLGRNIAALRKYGLNFGRISNSVP</sequence>
<feature type="compositionally biased region" description="Polar residues" evidence="1">
    <location>
        <begin position="1"/>
        <end position="12"/>
    </location>
</feature>
<keyword evidence="4" id="KW-1185">Reference proteome</keyword>
<accession>A0A2X0P8U4</accession>
<dbReference type="Proteomes" id="UP000249464">
    <property type="component" value="Unassembled WGS sequence"/>
</dbReference>
<dbReference type="AlphaFoldDB" id="A0A2X0P8U4"/>
<dbReference type="Pfam" id="PF18759">
    <property type="entry name" value="Plavaka"/>
    <property type="match status" value="2"/>
</dbReference>
<reference evidence="2 4" key="1">
    <citation type="submission" date="2016-11" db="EMBL/GenBank/DDBJ databases">
        <authorList>
            <person name="Jaros S."/>
            <person name="Januszkiewicz K."/>
            <person name="Wedrychowicz H."/>
        </authorList>
    </citation>
    <scope>NUCLEOTIDE SEQUENCE [LARGE SCALE GENOMIC DNA]</scope>
</reference>
<gene>
    <name evidence="2" type="primary">BQ5605_C006g04282</name>
    <name evidence="3" type="synonym">BQ5605_C006g04289</name>
    <name evidence="2" type="ORF">BQ5605_C006G04282</name>
    <name evidence="3" type="ORF">BQ5605_C006G04289</name>
</gene>
<evidence type="ECO:0000313" key="2">
    <source>
        <dbReference type="EMBL" id="SGY57507.1"/>
    </source>
</evidence>
<proteinExistence type="predicted"/>
<feature type="region of interest" description="Disordered" evidence="1">
    <location>
        <begin position="1"/>
        <end position="45"/>
    </location>
</feature>